<evidence type="ECO:0000256" key="6">
    <source>
        <dbReference type="ARBA" id="ARBA00022989"/>
    </source>
</evidence>
<evidence type="ECO:0000256" key="7">
    <source>
        <dbReference type="ARBA" id="ARBA00023065"/>
    </source>
</evidence>
<evidence type="ECO:0000256" key="13">
    <source>
        <dbReference type="RuleBase" id="RU361114"/>
    </source>
</evidence>
<keyword evidence="11 13" id="KW-0868">Chloride</keyword>
<dbReference type="Ensembl" id="ENSEBUT00000001216.1">
    <property type="protein sequence ID" value="ENSEBUP00000000905.1"/>
    <property type="gene ID" value="ENSEBUG00000000914.1"/>
</dbReference>
<dbReference type="AlphaFoldDB" id="A0A8C4NDG1"/>
<evidence type="ECO:0000256" key="2">
    <source>
        <dbReference type="ARBA" id="ARBA00009849"/>
    </source>
</evidence>
<dbReference type="Proteomes" id="UP000694388">
    <property type="component" value="Unplaced"/>
</dbReference>
<feature type="transmembrane region" description="Helical" evidence="13">
    <location>
        <begin position="43"/>
        <end position="67"/>
    </location>
</feature>
<protein>
    <recommendedName>
        <fullName evidence="13">Protein tweety homolog</fullName>
    </recommendedName>
</protein>
<keyword evidence="15" id="KW-1185">Reference proteome</keyword>
<feature type="transmembrane region" description="Helical" evidence="13">
    <location>
        <begin position="390"/>
        <end position="413"/>
    </location>
</feature>
<dbReference type="Pfam" id="PF04906">
    <property type="entry name" value="Tweety"/>
    <property type="match status" value="1"/>
</dbReference>
<organism evidence="14 15">
    <name type="scientific">Eptatretus burgeri</name>
    <name type="common">Inshore hagfish</name>
    <dbReference type="NCBI Taxonomy" id="7764"/>
    <lineage>
        <taxon>Eukaryota</taxon>
        <taxon>Metazoa</taxon>
        <taxon>Chordata</taxon>
        <taxon>Craniata</taxon>
        <taxon>Vertebrata</taxon>
        <taxon>Cyclostomata</taxon>
        <taxon>Myxini</taxon>
        <taxon>Myxiniformes</taxon>
        <taxon>Myxinidae</taxon>
        <taxon>Eptatretinae</taxon>
        <taxon>Eptatretus</taxon>
    </lineage>
</organism>
<keyword evidence="7 13" id="KW-0406">Ion transport</keyword>
<reference evidence="14" key="1">
    <citation type="submission" date="2025-05" db="UniProtKB">
        <authorList>
            <consortium name="Ensembl"/>
        </authorList>
    </citation>
    <scope>IDENTIFICATION</scope>
</reference>
<evidence type="ECO:0000256" key="3">
    <source>
        <dbReference type="ARBA" id="ARBA00022448"/>
    </source>
</evidence>
<evidence type="ECO:0000256" key="10">
    <source>
        <dbReference type="ARBA" id="ARBA00023180"/>
    </source>
</evidence>
<dbReference type="Ensembl" id="ENSEBUT00000001233.1">
    <property type="protein sequence ID" value="ENSEBUP00000000921.1"/>
    <property type="gene ID" value="ENSEBUG00000000914.1"/>
</dbReference>
<evidence type="ECO:0000256" key="8">
    <source>
        <dbReference type="ARBA" id="ARBA00023136"/>
    </source>
</evidence>
<keyword evidence="3 13" id="KW-0813">Transport</keyword>
<keyword evidence="10" id="KW-0325">Glycoprotein</keyword>
<evidence type="ECO:0000313" key="14">
    <source>
        <dbReference type="Ensembl" id="ENSEBUP00000000905.1"/>
    </source>
</evidence>
<keyword evidence="4" id="KW-1003">Cell membrane</keyword>
<keyword evidence="5 13" id="KW-0812">Transmembrane</keyword>
<name>A0A8C4NDG1_EPTBU</name>
<evidence type="ECO:0000256" key="5">
    <source>
        <dbReference type="ARBA" id="ARBA00022692"/>
    </source>
</evidence>
<accession>A0A8C4NDG1</accession>
<keyword evidence="8 13" id="KW-0472">Membrane</keyword>
<dbReference type="GO" id="GO:0034707">
    <property type="term" value="C:chloride channel complex"/>
    <property type="evidence" value="ECO:0007669"/>
    <property type="project" value="UniProtKB-UniRule"/>
</dbReference>
<comment type="subcellular location">
    <subcellularLocation>
        <location evidence="1 13">Cell membrane</location>
        <topology evidence="1 13">Multi-pass membrane protein</topology>
    </subcellularLocation>
</comment>
<dbReference type="OMA" id="MRATYMS"/>
<keyword evidence="6 13" id="KW-1133">Transmembrane helix</keyword>
<feature type="transmembrane region" description="Helical" evidence="13">
    <location>
        <begin position="88"/>
        <end position="111"/>
    </location>
</feature>
<evidence type="ECO:0000256" key="4">
    <source>
        <dbReference type="ARBA" id="ARBA00022475"/>
    </source>
</evidence>
<dbReference type="GeneTree" id="ENSGT00950000183060"/>
<evidence type="ECO:0000256" key="12">
    <source>
        <dbReference type="ARBA" id="ARBA00023303"/>
    </source>
</evidence>
<evidence type="ECO:0000256" key="9">
    <source>
        <dbReference type="ARBA" id="ARBA00023173"/>
    </source>
</evidence>
<keyword evidence="9 13" id="KW-0869">Chloride channel</keyword>
<dbReference type="GO" id="GO:0005229">
    <property type="term" value="F:intracellularly calcium-gated chloride channel activity"/>
    <property type="evidence" value="ECO:0007669"/>
    <property type="project" value="TreeGrafter"/>
</dbReference>
<comment type="function">
    <text evidence="13">Probable chloride channel.</text>
</comment>
<comment type="similarity">
    <text evidence="2 13">Belongs to the tweety family.</text>
</comment>
<keyword evidence="12 13" id="KW-0407">Ion channel</keyword>
<evidence type="ECO:0000313" key="15">
    <source>
        <dbReference type="Proteomes" id="UP000694388"/>
    </source>
</evidence>
<evidence type="ECO:0000256" key="11">
    <source>
        <dbReference type="ARBA" id="ARBA00023214"/>
    </source>
</evidence>
<feature type="transmembrane region" description="Helical" evidence="13">
    <location>
        <begin position="242"/>
        <end position="261"/>
    </location>
</feature>
<feature type="transmembrane region" description="Helical" evidence="13">
    <location>
        <begin position="214"/>
        <end position="235"/>
    </location>
</feature>
<dbReference type="InterPro" id="IPR006990">
    <property type="entry name" value="Tweety"/>
</dbReference>
<dbReference type="PANTHER" id="PTHR12424:SF8">
    <property type="entry name" value="PROTEIN TWEETY"/>
    <property type="match status" value="1"/>
</dbReference>
<dbReference type="PANTHER" id="PTHR12424">
    <property type="entry name" value="TWEETY-RELATED"/>
    <property type="match status" value="1"/>
</dbReference>
<sequence>MALAGTGTNYSAPWWVAWLHDVPRVNLRFRSVPGRFEPRNDGYLQSFLFILGVAAVSLALNLLLLFVHYTRLCCCQRGGNGNVKRSSVCCSTWCVVLATLLCSTAIGIGFYGNSETNGGLKKVTTNFMDANSTLHSINTLVEKTGNNLKGKVASPLEKLQDSYSRWPEFQQVVRRGFVKAEGLRQLFQALPFWTANGQLAYIAETLASVEFYRWLAYLILLVVNTLICLLVLLGLSKQSRCLLLIALLAGVLMLIVCWASLGLDVVLVVGMSDFCIAPDNYISNLTLEYGIMGKDVLNYYIHCSIVSRSPFQKRLTGGLRLLSDVQSIILELIVFTAEDIPNTEAQLLNIQQMLNSTEVSLHQLTALVNCRGLHKDYVGAMHGLCWEGTVGMLFLTLFSLASTILLNIVICITPKTWCDFYRRNSHYEDVEEDEICRTACGNTRRPPLPSFYSYSSFGSQTSIQPTSQSITNAPVSEYMRAVSIPSHT</sequence>
<proteinExistence type="inferred from homology"/>
<dbReference type="GO" id="GO:0005886">
    <property type="term" value="C:plasma membrane"/>
    <property type="evidence" value="ECO:0007669"/>
    <property type="project" value="UniProtKB-SubCell"/>
</dbReference>
<dbReference type="GO" id="GO:0072320">
    <property type="term" value="F:volume-sensitive chloride channel activity"/>
    <property type="evidence" value="ECO:0007669"/>
    <property type="project" value="TreeGrafter"/>
</dbReference>
<evidence type="ECO:0000256" key="1">
    <source>
        <dbReference type="ARBA" id="ARBA00004651"/>
    </source>
</evidence>